<gene>
    <name evidence="2" type="ORF">ColSpa_12562</name>
</gene>
<reference evidence="2 3" key="1">
    <citation type="submission" date="2022-03" db="EMBL/GenBank/DDBJ databases">
        <title>Genome data of Colletotrichum spp.</title>
        <authorList>
            <person name="Utami Y.D."/>
            <person name="Hiruma K."/>
        </authorList>
    </citation>
    <scope>NUCLEOTIDE SEQUENCE [LARGE SCALE GENOMIC DNA]</scope>
    <source>
        <strain evidence="2 3">MAFF 239500</strain>
    </source>
</reference>
<dbReference type="AlphaFoldDB" id="A0AA37ULQ8"/>
<dbReference type="RefSeq" id="XP_049134731.1">
    <property type="nucleotide sequence ID" value="XM_049278774.1"/>
</dbReference>
<accession>A0AA37ULQ8</accession>
<feature type="region of interest" description="Disordered" evidence="1">
    <location>
        <begin position="74"/>
        <end position="103"/>
    </location>
</feature>
<dbReference type="EMBL" id="BQXU01000066">
    <property type="protein sequence ID" value="GKT52381.1"/>
    <property type="molecule type" value="Genomic_DNA"/>
</dbReference>
<dbReference type="GeneID" id="73333364"/>
<keyword evidence="3" id="KW-1185">Reference proteome</keyword>
<evidence type="ECO:0000256" key="1">
    <source>
        <dbReference type="SAM" id="MobiDB-lite"/>
    </source>
</evidence>
<proteinExistence type="predicted"/>
<sequence>MSARAPILKKCPASHCRWQSESDVDVRGHIIDVHRKAPEQMLCGEYTIKTNHYRRKHRENCGYCEPGSLAAPAVIPSIENDGGSDSNGTPEPDIREGEASPASQNRWMLFNGHNYGIIQLTVNGCSSSSRSCSGDSN</sequence>
<evidence type="ECO:0000313" key="2">
    <source>
        <dbReference type="EMBL" id="GKT52381.1"/>
    </source>
</evidence>
<name>A0AA37ULQ8_9PEZI</name>
<dbReference type="Proteomes" id="UP001055115">
    <property type="component" value="Unassembled WGS sequence"/>
</dbReference>
<comment type="caution">
    <text evidence="2">The sequence shown here is derived from an EMBL/GenBank/DDBJ whole genome shotgun (WGS) entry which is preliminary data.</text>
</comment>
<organism evidence="2 3">
    <name type="scientific">Colletotrichum spaethianum</name>
    <dbReference type="NCBI Taxonomy" id="700344"/>
    <lineage>
        <taxon>Eukaryota</taxon>
        <taxon>Fungi</taxon>
        <taxon>Dikarya</taxon>
        <taxon>Ascomycota</taxon>
        <taxon>Pezizomycotina</taxon>
        <taxon>Sordariomycetes</taxon>
        <taxon>Hypocreomycetidae</taxon>
        <taxon>Glomerellales</taxon>
        <taxon>Glomerellaceae</taxon>
        <taxon>Colletotrichum</taxon>
        <taxon>Colletotrichum spaethianum species complex</taxon>
    </lineage>
</organism>
<evidence type="ECO:0000313" key="3">
    <source>
        <dbReference type="Proteomes" id="UP001055115"/>
    </source>
</evidence>
<protein>
    <submittedName>
        <fullName evidence="2">Uncharacterized protein</fullName>
    </submittedName>
</protein>